<protein>
    <recommendedName>
        <fullName evidence="6">60S ribosomal protein L13</fullName>
    </recommendedName>
</protein>
<sequence length="220" mass="25563">MVKGNHMISNGHFHKYWQRHIRTWFNQPARKFRRRQNRIKKAKRVFPRPAKGPIRPIIRCPSQRYNTKIRAGRGFTLAELKGAGLSKNFARTVGIAVDPRRQNKSVESRQQNVQRLKEYRSKLILFPIHRNKKPRKGESTPEECKLAKQLKSTVMPIRNPRPKVTLERITEEQKKFSAFQALHQARLHARYFGARAKKAKDAAENENNQPGGGGDKKGKK</sequence>
<dbReference type="PANTHER" id="PTHR11722">
    <property type="entry name" value="60S RIBOSOMAL PROTEIN L13"/>
    <property type="match status" value="1"/>
</dbReference>
<dbReference type="VEuPathDB" id="VectorBase:AFUN007977"/>
<evidence type="ECO:0000256" key="4">
    <source>
        <dbReference type="ARBA" id="ARBA00058367"/>
    </source>
</evidence>
<organism evidence="8">
    <name type="scientific">Anopheles funestus</name>
    <name type="common">African malaria mosquito</name>
    <dbReference type="NCBI Taxonomy" id="62324"/>
    <lineage>
        <taxon>Eukaryota</taxon>
        <taxon>Metazoa</taxon>
        <taxon>Ecdysozoa</taxon>
        <taxon>Arthropoda</taxon>
        <taxon>Hexapoda</taxon>
        <taxon>Insecta</taxon>
        <taxon>Pterygota</taxon>
        <taxon>Neoptera</taxon>
        <taxon>Endopterygota</taxon>
        <taxon>Diptera</taxon>
        <taxon>Nematocera</taxon>
        <taxon>Culicoidea</taxon>
        <taxon>Culicidae</taxon>
        <taxon>Anophelinae</taxon>
        <taxon>Anopheles</taxon>
    </lineage>
</organism>
<comment type="function">
    <text evidence="4">Component of the ribosome, a large ribonucleoprotein complex responsible for the synthesis of proteins in the cell. The small ribosomal subunit (SSU) binds messenger RNAs (mRNAs) and translates the encoded message by selecting cognate aminoacyl-transfer RNA (tRNA) molecules. The large subunit (LSU) contains the ribosomal catalytic site termed the peptidyl transferase center (PTC), which catalyzes the formation of peptide bonds, thereby polymerizing the amino acids delivered by tRNAs into a polypeptide chain. The nascent polypeptides leave the ribosome through a tunnel in the LSU and interact with protein factors that function in enzymatic processing, targeting, and the membrane insertion of nascent chains at the exit of the ribosomal tunnel. As part of the LSU, it is probably required for its formation and the maturation of rRNAs.</text>
</comment>
<dbReference type="GO" id="GO:0006412">
    <property type="term" value="P:translation"/>
    <property type="evidence" value="ECO:0007669"/>
    <property type="project" value="InterPro"/>
</dbReference>
<dbReference type="PROSITE" id="PS01104">
    <property type="entry name" value="RIBOSOMAL_L13E"/>
    <property type="match status" value="1"/>
</dbReference>
<evidence type="ECO:0000313" key="8">
    <source>
        <dbReference type="EnsemblMetazoa" id="AFUN007977-PA"/>
    </source>
</evidence>
<comment type="subunit">
    <text evidence="5">Component of the 60S large ribosomal subunit (LSU).</text>
</comment>
<evidence type="ECO:0000256" key="5">
    <source>
        <dbReference type="ARBA" id="ARBA00065437"/>
    </source>
</evidence>
<dbReference type="FunFam" id="1.20.5.110:FF:000003">
    <property type="entry name" value="60S ribosomal protein L13"/>
    <property type="match status" value="1"/>
</dbReference>
<comment type="similarity">
    <text evidence="1 6">Belongs to the eukaryotic ribosomal protein eL13 family.</text>
</comment>
<dbReference type="OrthoDB" id="10264538at2759"/>
<keyword evidence="3 6" id="KW-0687">Ribonucleoprotein</keyword>
<name>A0A182RNZ6_ANOFN</name>
<dbReference type="STRING" id="62324.A0A182RNZ6"/>
<evidence type="ECO:0000256" key="2">
    <source>
        <dbReference type="ARBA" id="ARBA00022980"/>
    </source>
</evidence>
<dbReference type="HAMAP" id="MF_00499">
    <property type="entry name" value="Ribosomal_eL13"/>
    <property type="match status" value="1"/>
</dbReference>
<evidence type="ECO:0000256" key="1">
    <source>
        <dbReference type="ARBA" id="ARBA00005640"/>
    </source>
</evidence>
<dbReference type="GeneID" id="125765473"/>
<accession>A0A182RNZ6</accession>
<dbReference type="EnsemblMetazoa" id="AFUN007977-RA">
    <property type="protein sequence ID" value="AFUN007977-PA"/>
    <property type="gene ID" value="AFUN007977"/>
</dbReference>
<reference evidence="8" key="1">
    <citation type="submission" date="2020-05" db="UniProtKB">
        <authorList>
            <consortium name="EnsemblMetazoa"/>
        </authorList>
    </citation>
    <scope>IDENTIFICATION</scope>
    <source>
        <strain evidence="8">FUMOZ</strain>
    </source>
</reference>
<dbReference type="GO" id="GO:0003735">
    <property type="term" value="F:structural constituent of ribosome"/>
    <property type="evidence" value="ECO:0007669"/>
    <property type="project" value="InterPro"/>
</dbReference>
<dbReference type="Gene3D" id="1.20.5.110">
    <property type="match status" value="1"/>
</dbReference>
<feature type="region of interest" description="Disordered" evidence="7">
    <location>
        <begin position="193"/>
        <end position="220"/>
    </location>
</feature>
<dbReference type="PANTHER" id="PTHR11722:SF0">
    <property type="entry name" value="LARGE RIBOSOMAL SUBUNIT PROTEIN EL13"/>
    <property type="match status" value="1"/>
</dbReference>
<evidence type="ECO:0000256" key="7">
    <source>
        <dbReference type="SAM" id="MobiDB-lite"/>
    </source>
</evidence>
<evidence type="ECO:0000256" key="3">
    <source>
        <dbReference type="ARBA" id="ARBA00023274"/>
    </source>
</evidence>
<dbReference type="GO" id="GO:0022625">
    <property type="term" value="C:cytosolic large ribosomal subunit"/>
    <property type="evidence" value="ECO:0007669"/>
    <property type="project" value="TreeGrafter"/>
</dbReference>
<keyword evidence="2 6" id="KW-0689">Ribosomal protein</keyword>
<dbReference type="VEuPathDB" id="VectorBase:AFUN2_005524"/>
<evidence type="ECO:0000256" key="6">
    <source>
        <dbReference type="RuleBase" id="RU000572"/>
    </source>
</evidence>
<dbReference type="GO" id="GO:0003723">
    <property type="term" value="F:RNA binding"/>
    <property type="evidence" value="ECO:0007669"/>
    <property type="project" value="TreeGrafter"/>
</dbReference>
<dbReference type="KEGG" id="afun:125765473"/>
<dbReference type="InterPro" id="IPR001380">
    <property type="entry name" value="Ribosomal_eL13"/>
</dbReference>
<dbReference type="AlphaFoldDB" id="A0A182RNZ6"/>
<dbReference type="CTD" id="6137"/>
<dbReference type="RefSeq" id="XP_049286626.1">
    <property type="nucleotide sequence ID" value="XM_049430669.1"/>
</dbReference>
<dbReference type="Pfam" id="PF01294">
    <property type="entry name" value="Ribosomal_L13e"/>
    <property type="match status" value="1"/>
</dbReference>
<proteinExistence type="inferred from homology"/>
<dbReference type="InterPro" id="IPR018256">
    <property type="entry name" value="Ribosomal_eL13_CS"/>
</dbReference>